<evidence type="ECO:0000259" key="2">
    <source>
        <dbReference type="Pfam" id="PF01266"/>
    </source>
</evidence>
<dbReference type="Gene3D" id="3.50.50.60">
    <property type="entry name" value="FAD/NAD(P)-binding domain"/>
    <property type="match status" value="1"/>
</dbReference>
<dbReference type="GO" id="GO:0016491">
    <property type="term" value="F:oxidoreductase activity"/>
    <property type="evidence" value="ECO:0007669"/>
    <property type="project" value="UniProtKB-KW"/>
</dbReference>
<dbReference type="InterPro" id="IPR006076">
    <property type="entry name" value="FAD-dep_OxRdtase"/>
</dbReference>
<dbReference type="EMBL" id="CP158568">
    <property type="protein sequence ID" value="XBY46702.1"/>
    <property type="molecule type" value="Genomic_DNA"/>
</dbReference>
<dbReference type="PRINTS" id="PR00420">
    <property type="entry name" value="RNGMNOXGNASE"/>
</dbReference>
<dbReference type="GO" id="GO:0005737">
    <property type="term" value="C:cytoplasm"/>
    <property type="evidence" value="ECO:0007669"/>
    <property type="project" value="TreeGrafter"/>
</dbReference>
<organism evidence="3">
    <name type="scientific">Methyloraptor flagellatus</name>
    <dbReference type="NCBI Taxonomy" id="3162530"/>
    <lineage>
        <taxon>Bacteria</taxon>
        <taxon>Pseudomonadati</taxon>
        <taxon>Pseudomonadota</taxon>
        <taxon>Alphaproteobacteria</taxon>
        <taxon>Hyphomicrobiales</taxon>
        <taxon>Ancalomicrobiaceae</taxon>
        <taxon>Methyloraptor</taxon>
    </lineage>
</organism>
<evidence type="ECO:0000313" key="3">
    <source>
        <dbReference type="EMBL" id="XBY46702.1"/>
    </source>
</evidence>
<dbReference type="EC" id="1.-.-.-" evidence="3"/>
<dbReference type="PANTHER" id="PTHR13847">
    <property type="entry name" value="SARCOSINE DEHYDROGENASE-RELATED"/>
    <property type="match status" value="1"/>
</dbReference>
<dbReference type="RefSeq" id="WP_407051794.1">
    <property type="nucleotide sequence ID" value="NZ_CP158568.1"/>
</dbReference>
<reference evidence="3" key="1">
    <citation type="submission" date="2024-06" db="EMBL/GenBank/DDBJ databases">
        <title>Methylostella associata gen. nov., sp. nov., a novel Ancalomicrobiaceae-affiliated facultatively methylotrophic bacteria that feed on methanotrophs of the genus Methylococcus.</title>
        <authorList>
            <person name="Saltykova V."/>
            <person name="Danilova O.V."/>
            <person name="Oshkin I.Y."/>
            <person name="Belova S.E."/>
            <person name="Pimenov N.V."/>
            <person name="Dedysh S.N."/>
        </authorList>
    </citation>
    <scope>NUCLEOTIDE SEQUENCE</scope>
    <source>
        <strain evidence="3">S20</strain>
    </source>
</reference>
<gene>
    <name evidence="3" type="ORF">ABS361_11085</name>
</gene>
<dbReference type="SUPFAM" id="SSF51905">
    <property type="entry name" value="FAD/NAD(P)-binding domain"/>
    <property type="match status" value="1"/>
</dbReference>
<protein>
    <submittedName>
        <fullName evidence="3">FAD-binding oxidoreductase</fullName>
        <ecNumber evidence="3">1.-.-.-</ecNumber>
    </submittedName>
</protein>
<keyword evidence="1 3" id="KW-0560">Oxidoreductase</keyword>
<evidence type="ECO:0000256" key="1">
    <source>
        <dbReference type="ARBA" id="ARBA00023002"/>
    </source>
</evidence>
<dbReference type="Pfam" id="PF01266">
    <property type="entry name" value="DAO"/>
    <property type="match status" value="1"/>
</dbReference>
<dbReference type="InterPro" id="IPR036188">
    <property type="entry name" value="FAD/NAD-bd_sf"/>
</dbReference>
<sequence length="393" mass="40988">MSAIVTAPTVTGPVRADVAIVGGGVAALSAAVTLKKAGLSVVLMEKRLCGAGASGVNFGGVRQQGREFVELPLSARSRKLWDGLSKFLGEDVEFEATGHIKLARSEADLAELERYAETAREWGLDLTMLGPNAVHDALPWLGERVVGASLSPTDGQANPRLVGPAYARLARRLGVDVREHTPVTGATRTADGFVVEAAGVTVHARYLVNAAGAGGGLVASAFGEPVPVSPLMPNMLVTEPLPYFVERSIGVVGGDVYVRQIRRGNVIFGGGSGWRDAATDLARPVTEQSLGGMARTLHLVPGLVEAQVIRSWSGIDGQMPDHIPVVGPSSTTPGLVHAFGFSGHGFQLGPAIGMILAELVLDGRTESPIAPFAITRFKDWAGGPGEAVTHVEH</sequence>
<dbReference type="KEGG" id="mflg:ABS361_11085"/>
<accession>A0AAU7XG28</accession>
<dbReference type="AlphaFoldDB" id="A0AAU7XG28"/>
<dbReference type="Gene3D" id="3.30.9.10">
    <property type="entry name" value="D-Amino Acid Oxidase, subunit A, domain 2"/>
    <property type="match status" value="1"/>
</dbReference>
<feature type="domain" description="FAD dependent oxidoreductase" evidence="2">
    <location>
        <begin position="17"/>
        <end position="359"/>
    </location>
</feature>
<proteinExistence type="predicted"/>
<name>A0AAU7XG28_9HYPH</name>